<feature type="transmembrane region" description="Helical" evidence="1">
    <location>
        <begin position="63"/>
        <end position="80"/>
    </location>
</feature>
<dbReference type="AlphaFoldDB" id="A0A9E6SUR3"/>
<feature type="transmembrane region" description="Helical" evidence="1">
    <location>
        <begin position="36"/>
        <end position="56"/>
    </location>
</feature>
<dbReference type="Proteomes" id="UP000671910">
    <property type="component" value="Chromosome"/>
</dbReference>
<dbReference type="Proteomes" id="UP000636394">
    <property type="component" value="Unassembled WGS sequence"/>
</dbReference>
<feature type="transmembrane region" description="Helical" evidence="1">
    <location>
        <begin position="114"/>
        <end position="137"/>
    </location>
</feature>
<feature type="transmembrane region" description="Helical" evidence="1">
    <location>
        <begin position="143"/>
        <end position="169"/>
    </location>
</feature>
<dbReference type="RefSeq" id="WP_166340242.1">
    <property type="nucleotide sequence ID" value="NZ_CP072829.1"/>
</dbReference>
<name>A0A9E6SUR3_9ACTN</name>
<evidence type="ECO:0000313" key="5">
    <source>
        <dbReference type="Proteomes" id="UP000671910"/>
    </source>
</evidence>
<proteinExistence type="predicted"/>
<evidence type="ECO:0000256" key="1">
    <source>
        <dbReference type="SAM" id="Phobius"/>
    </source>
</evidence>
<evidence type="ECO:0000313" key="3">
    <source>
        <dbReference type="EMBL" id="QTU84771.1"/>
    </source>
</evidence>
<keyword evidence="4" id="KW-1185">Reference proteome</keyword>
<protein>
    <submittedName>
        <fullName evidence="3">Uncharacterized protein</fullName>
    </submittedName>
</protein>
<gene>
    <name evidence="2" type="ORF">GMI68_08660</name>
    <name evidence="3" type="ORF">J7S26_02275</name>
</gene>
<evidence type="ECO:0000313" key="2">
    <source>
        <dbReference type="EMBL" id="NHM14822.1"/>
    </source>
</evidence>
<dbReference type="KEGG" id="ebz:J7S26_02275"/>
<evidence type="ECO:0000313" key="4">
    <source>
        <dbReference type="Proteomes" id="UP000636394"/>
    </source>
</evidence>
<keyword evidence="1" id="KW-0472">Membrane</keyword>
<dbReference type="EMBL" id="WPCR01000012">
    <property type="protein sequence ID" value="NHM14822.1"/>
    <property type="molecule type" value="Genomic_DNA"/>
</dbReference>
<keyword evidence="1" id="KW-1133">Transmembrane helix</keyword>
<keyword evidence="1" id="KW-0812">Transmembrane</keyword>
<reference evidence="3" key="2">
    <citation type="submission" date="2021-04" db="EMBL/GenBank/DDBJ databases">
        <title>Novel species in family Eggerthellaceae.</title>
        <authorList>
            <person name="Zhang G."/>
        </authorList>
    </citation>
    <scope>NUCLEOTIDE SEQUENCE</scope>
    <source>
        <strain evidence="3">Zg-886</strain>
    </source>
</reference>
<dbReference type="EMBL" id="CP072829">
    <property type="protein sequence ID" value="QTU84771.1"/>
    <property type="molecule type" value="Genomic_DNA"/>
</dbReference>
<reference evidence="2 4" key="1">
    <citation type="submission" date="2019-11" db="EMBL/GenBank/DDBJ databases">
        <title>Eggerthellaceae novel genus isolated from the rectal contents of marmort.</title>
        <authorList>
            <person name="Zhang G."/>
        </authorList>
    </citation>
    <scope>NUCLEOTIDE SEQUENCE [LARGE SCALE GENOMIC DNA]</scope>
    <source>
        <strain evidence="4">zg-886</strain>
        <strain evidence="2">Zg-886</strain>
    </source>
</reference>
<sequence length="182" mass="18352">MRTNSVARQAVLTLVVFAVLLASGLATRPVALAFPQVIALHAVLVALPSSLCITIAVEKGLHLPWCLAALAAFAGFLAIMSPVMGAASLAPALVAGACGMIWREKKNRSMAVGIGYGASYYPATVAILFASVGAVFAPSVASVLTMLCAALLGAALSVFGACLGSLAAARTASKPPLETKGR</sequence>
<organism evidence="3 5">
    <name type="scientific">Xiamenia xianingshaonis</name>
    <dbReference type="NCBI Taxonomy" id="2682776"/>
    <lineage>
        <taxon>Bacteria</taxon>
        <taxon>Bacillati</taxon>
        <taxon>Actinomycetota</taxon>
        <taxon>Coriobacteriia</taxon>
        <taxon>Eggerthellales</taxon>
        <taxon>Eggerthellaceae</taxon>
        <taxon>Xiamenia</taxon>
    </lineage>
</organism>
<accession>A0A9E6SUR3</accession>